<dbReference type="GO" id="GO:0098703">
    <property type="term" value="P:calcium ion import across plasma membrane"/>
    <property type="evidence" value="ECO:0007669"/>
    <property type="project" value="TreeGrafter"/>
</dbReference>
<feature type="transmembrane region" description="Helical" evidence="7">
    <location>
        <begin position="1231"/>
        <end position="1251"/>
    </location>
</feature>
<dbReference type="InterPro" id="IPR015943">
    <property type="entry name" value="WD40/YVTN_repeat-like_dom_sf"/>
</dbReference>
<sequence length="1514" mass="167702">MDGTRLLTGHKCGDVCVWDAEHGKLIASLSGVHKFQILACHFIGMSKNSVASLDQSCSLVTWNLITGTTTVAEIARGVKMEALDPERCEIAFSHDGSLLALTLNTPVDFCILRKAAKLDKSKKDVSRKSRKTMTQGDKGLRAAFLDLYRLDGNTDGGTPKREARLTVAWRPETPYSLNGVQFADNGNGLLVGMYSSDELMPGYVVVWPDWHSPDVSLSLSGSLGSWSKDGNLVVTWDPFIRGTGHKSEKASGACFVWDIVGLRNRAMSVGSGDAFGARGIYLTPSALTYEEMIKEDVPVKKREETSSSEGLRENFHGHPELSPRFIADEAVFESLSDVLWARFVWAPKGEHRLATCAVEMDIRMQIWKVEKKTLHLTLTTGIERSERLDDWARDFITGNETESVAVSPDQCWLGLYVEKENKGFIWNAVEGVRLLNISLPDGDLIKNYNLSFGGHGCRMAMIAKVNFLLWDTGALSGADRGTGRQMCHYTLPMEAHDGSLVKTLSGKDRRGGGDNHPIVDLKFSFLGNKLGIFRRASSVLHVQDFETQVLLHLKEDKKNSSNFQAFTFSRDGSRLVGVLGDGSVHLWNTAAVLGVSPEEGLHFQYPVAQLGRLDGYFHGASGVVFSSDETGKEMVVVCDDGGTLVWLDTELCVEVHRLKALNSAEGDLLAACLFKADGSSVALHTDRDAAIVIDIVKRKMIGRSEFTHHVQEARSFPDNIAGDSSLAVAGWDDITNKPIVCRPGEHLDLSMSDSVYMNVAISEDGAWLVKDDISNAPSTAKDKGALCMHIVSRSNGRVLVMPIIAGAHTKELRTDRIPTPEVLAISHNGRRIACAGSDQVVVWTPYATKGCVPDYCTLDASGILNNKRAFEAIVMEHGPAVMNRADAQGVPFIMSAIDHEKATALKVVLKYCQSTRTRLLFFTHSQNPMMNPRQGRCKNAVGLAIERRLPDTVVRLIRAMYDGVVSRNVMASIFKETLVPLGRRYPSLFLEAISGGHGGHGMPVTIGKINVPERLLGDHGFVAETFPKFLDLDVQKLWSRTLPVSRRRSDEVMVPALAQAYPYPGCCKVGMNGLLRHLLVSKGIPDQAFSTSLVQSIITFKWQAYAHKMVVKEAITYCIFVILFTAYAIVLGKDHDGSSLFGGSDNSDEDNDDVTELILLAICALCALFNLKEEFHQLRTYVREGREHGFNGLGCWALSKWNALEIGSSIMVAFVLPAMQLTANTEERQQWQSVLVAMTAITVWWKLLYFATPFKATGPLVIVIFEVIKDIFFFVFLLVAIMFGFSVAFFLAFRHDVGDVEMAAEELDAETLKELQEVSDAFGHYQNALFTTFGMMLGDFELGLFYGKALRIFPRLLFVLYMAIMMIMMLNLLISLMGFSFDRVKQSEETTFLKARALVIDDMESMANSDTKRLIESKISEFLHIIVPRHSSHTAKQEQQEQQELQEKLEKQLEQAVREYGSTLRNELMGELGMLAARQKSSFVGLKEAVEERLEDTSNALIGEMRRMLSPRGG</sequence>
<evidence type="ECO:0000313" key="9">
    <source>
        <dbReference type="EMBL" id="CAD7704848.1"/>
    </source>
</evidence>
<dbReference type="SMART" id="SM00320">
    <property type="entry name" value="WD40"/>
    <property type="match status" value="4"/>
</dbReference>
<gene>
    <name evidence="9" type="ORF">OSTQU699_LOCUS10203</name>
</gene>
<keyword evidence="2 7" id="KW-0812">Transmembrane</keyword>
<evidence type="ECO:0000256" key="4">
    <source>
        <dbReference type="ARBA" id="ARBA00022989"/>
    </source>
</evidence>
<dbReference type="EMBL" id="CAJHUC010002963">
    <property type="protein sequence ID" value="CAD7704848.1"/>
    <property type="molecule type" value="Genomic_DNA"/>
</dbReference>
<protein>
    <recommendedName>
        <fullName evidence="8">Ion transport domain-containing protein</fullName>
    </recommendedName>
</protein>
<dbReference type="InterPro" id="IPR024862">
    <property type="entry name" value="TRPV"/>
</dbReference>
<dbReference type="InterPro" id="IPR036322">
    <property type="entry name" value="WD40_repeat_dom_sf"/>
</dbReference>
<dbReference type="PANTHER" id="PTHR10582:SF2">
    <property type="entry name" value="INACTIVE"/>
    <property type="match status" value="1"/>
</dbReference>
<evidence type="ECO:0000256" key="5">
    <source>
        <dbReference type="ARBA" id="ARBA00023136"/>
    </source>
</evidence>
<evidence type="ECO:0000259" key="8">
    <source>
        <dbReference type="Pfam" id="PF00520"/>
    </source>
</evidence>
<dbReference type="GO" id="GO:0005216">
    <property type="term" value="F:monoatomic ion channel activity"/>
    <property type="evidence" value="ECO:0007669"/>
    <property type="project" value="InterPro"/>
</dbReference>
<accession>A0A8S1JFI4</accession>
<comment type="subcellular location">
    <subcellularLocation>
        <location evidence="1">Membrane</location>
        <topology evidence="1">Multi-pass membrane protein</topology>
    </subcellularLocation>
</comment>
<evidence type="ECO:0000256" key="2">
    <source>
        <dbReference type="ARBA" id="ARBA00022692"/>
    </source>
</evidence>
<dbReference type="Gene3D" id="1.10.287.70">
    <property type="match status" value="1"/>
</dbReference>
<name>A0A8S1JFI4_9CHLO</name>
<dbReference type="InterPro" id="IPR005821">
    <property type="entry name" value="Ion_trans_dom"/>
</dbReference>
<evidence type="ECO:0000256" key="7">
    <source>
        <dbReference type="SAM" id="Phobius"/>
    </source>
</evidence>
<dbReference type="Pfam" id="PF00520">
    <property type="entry name" value="Ion_trans"/>
    <property type="match status" value="1"/>
</dbReference>
<feature type="transmembrane region" description="Helical" evidence="7">
    <location>
        <begin position="1271"/>
        <end position="1293"/>
    </location>
</feature>
<dbReference type="PANTHER" id="PTHR10582">
    <property type="entry name" value="TRANSIENT RECEPTOR POTENTIAL ION CHANNEL PROTEIN"/>
    <property type="match status" value="1"/>
</dbReference>
<evidence type="ECO:0000256" key="3">
    <source>
        <dbReference type="ARBA" id="ARBA00022737"/>
    </source>
</evidence>
<keyword evidence="6" id="KW-0175">Coiled coil</keyword>
<organism evidence="9 10">
    <name type="scientific">Ostreobium quekettii</name>
    <dbReference type="NCBI Taxonomy" id="121088"/>
    <lineage>
        <taxon>Eukaryota</taxon>
        <taxon>Viridiplantae</taxon>
        <taxon>Chlorophyta</taxon>
        <taxon>core chlorophytes</taxon>
        <taxon>Ulvophyceae</taxon>
        <taxon>TCBD clade</taxon>
        <taxon>Bryopsidales</taxon>
        <taxon>Ostreobineae</taxon>
        <taxon>Ostreobiaceae</taxon>
        <taxon>Ostreobium</taxon>
    </lineage>
</organism>
<evidence type="ECO:0000256" key="6">
    <source>
        <dbReference type="SAM" id="Coils"/>
    </source>
</evidence>
<proteinExistence type="predicted"/>
<dbReference type="Proteomes" id="UP000708148">
    <property type="component" value="Unassembled WGS sequence"/>
</dbReference>
<evidence type="ECO:0000256" key="1">
    <source>
        <dbReference type="ARBA" id="ARBA00004141"/>
    </source>
</evidence>
<keyword evidence="5 7" id="KW-0472">Membrane</keyword>
<dbReference type="InterPro" id="IPR001680">
    <property type="entry name" value="WD40_rpt"/>
</dbReference>
<comment type="caution">
    <text evidence="9">The sequence shown here is derived from an EMBL/GenBank/DDBJ whole genome shotgun (WGS) entry which is preliminary data.</text>
</comment>
<dbReference type="OrthoDB" id="547808at2759"/>
<dbReference type="Gene3D" id="2.130.10.10">
    <property type="entry name" value="YVTN repeat-like/Quinoprotein amine dehydrogenase"/>
    <property type="match status" value="2"/>
</dbReference>
<dbReference type="SUPFAM" id="SSF82171">
    <property type="entry name" value="DPP6 N-terminal domain-like"/>
    <property type="match status" value="1"/>
</dbReference>
<dbReference type="SUPFAM" id="SSF50978">
    <property type="entry name" value="WD40 repeat-like"/>
    <property type="match status" value="2"/>
</dbReference>
<feature type="domain" description="Ion transport" evidence="8">
    <location>
        <begin position="1195"/>
        <end position="1388"/>
    </location>
</feature>
<feature type="transmembrane region" description="Helical" evidence="7">
    <location>
        <begin position="1201"/>
        <end position="1219"/>
    </location>
</feature>
<reference evidence="9" key="1">
    <citation type="submission" date="2020-12" db="EMBL/GenBank/DDBJ databases">
        <authorList>
            <person name="Iha C."/>
        </authorList>
    </citation>
    <scope>NUCLEOTIDE SEQUENCE</scope>
</reference>
<feature type="coiled-coil region" evidence="6">
    <location>
        <begin position="1432"/>
        <end position="1466"/>
    </location>
</feature>
<feature type="transmembrane region" description="Helical" evidence="7">
    <location>
        <begin position="1114"/>
        <end position="1132"/>
    </location>
</feature>
<keyword evidence="10" id="KW-1185">Reference proteome</keyword>
<keyword evidence="3" id="KW-0677">Repeat</keyword>
<evidence type="ECO:0000313" key="10">
    <source>
        <dbReference type="Proteomes" id="UP000708148"/>
    </source>
</evidence>
<keyword evidence="4 7" id="KW-1133">Transmembrane helix</keyword>
<dbReference type="GO" id="GO:0005886">
    <property type="term" value="C:plasma membrane"/>
    <property type="evidence" value="ECO:0007669"/>
    <property type="project" value="TreeGrafter"/>
</dbReference>
<feature type="transmembrane region" description="Helical" evidence="7">
    <location>
        <begin position="1356"/>
        <end position="1381"/>
    </location>
</feature>